<dbReference type="PANTHER" id="PTHR34310">
    <property type="entry name" value="DUF427 DOMAIN PROTEIN (AFU_ORTHOLOGUE AFUA_3G02220)"/>
    <property type="match status" value="1"/>
</dbReference>
<evidence type="ECO:0000313" key="3">
    <source>
        <dbReference type="Proteomes" id="UP000253628"/>
    </source>
</evidence>
<accession>A0A366H7Y4</accession>
<dbReference type="Proteomes" id="UP000253628">
    <property type="component" value="Unassembled WGS sequence"/>
</dbReference>
<dbReference type="RefSeq" id="WP_113933875.1">
    <property type="nucleotide sequence ID" value="NZ_JACCEU010000008.1"/>
</dbReference>
<dbReference type="Pfam" id="PF04248">
    <property type="entry name" value="NTP_transf_9"/>
    <property type="match status" value="1"/>
</dbReference>
<dbReference type="EMBL" id="QNRQ01000007">
    <property type="protein sequence ID" value="RBP38312.1"/>
    <property type="molecule type" value="Genomic_DNA"/>
</dbReference>
<gene>
    <name evidence="2" type="ORF">DFR37_10776</name>
</gene>
<dbReference type="PANTHER" id="PTHR34310:SF9">
    <property type="entry name" value="BLR5716 PROTEIN"/>
    <property type="match status" value="1"/>
</dbReference>
<proteinExistence type="predicted"/>
<dbReference type="InterPro" id="IPR007361">
    <property type="entry name" value="DUF427"/>
</dbReference>
<dbReference type="OrthoDB" id="4565346at2"/>
<sequence>MNGKQVKTPGPDHPITIAKSPARVIVRLAGKTVADTREALALHEASYAAVQYIPRKDVVMSLLERTDHTSHCPYKGDASYYSIPLGGARSVNAVWTYEAPPPAVAQIKDYLAFYPDRVDEIAEQPN</sequence>
<name>A0A366H7Y4_9BURK</name>
<evidence type="ECO:0000313" key="2">
    <source>
        <dbReference type="EMBL" id="RBP38312.1"/>
    </source>
</evidence>
<dbReference type="Gene3D" id="2.170.150.40">
    <property type="entry name" value="Domain of unknown function (DUF427)"/>
    <property type="match status" value="1"/>
</dbReference>
<feature type="domain" description="DUF427" evidence="1">
    <location>
        <begin position="25"/>
        <end position="116"/>
    </location>
</feature>
<comment type="caution">
    <text evidence="2">The sequence shown here is derived from an EMBL/GenBank/DDBJ whole genome shotgun (WGS) entry which is preliminary data.</text>
</comment>
<reference evidence="2 3" key="1">
    <citation type="submission" date="2018-06" db="EMBL/GenBank/DDBJ databases">
        <title>Genomic Encyclopedia of Type Strains, Phase IV (KMG-IV): sequencing the most valuable type-strain genomes for metagenomic binning, comparative biology and taxonomic classification.</title>
        <authorList>
            <person name="Goeker M."/>
        </authorList>
    </citation>
    <scope>NUCLEOTIDE SEQUENCE [LARGE SCALE GENOMIC DNA]</scope>
    <source>
        <strain evidence="2 3">DSM 25520</strain>
    </source>
</reference>
<organism evidence="2 3">
    <name type="scientific">Eoetvoesiella caeni</name>
    <dbReference type="NCBI Taxonomy" id="645616"/>
    <lineage>
        <taxon>Bacteria</taxon>
        <taxon>Pseudomonadati</taxon>
        <taxon>Pseudomonadota</taxon>
        <taxon>Betaproteobacteria</taxon>
        <taxon>Burkholderiales</taxon>
        <taxon>Alcaligenaceae</taxon>
        <taxon>Eoetvoesiella</taxon>
    </lineage>
</organism>
<protein>
    <submittedName>
        <fullName evidence="2">Uncharacterized protein (DUF427 family)</fullName>
    </submittedName>
</protein>
<dbReference type="AlphaFoldDB" id="A0A366H7Y4"/>
<evidence type="ECO:0000259" key="1">
    <source>
        <dbReference type="Pfam" id="PF04248"/>
    </source>
</evidence>
<keyword evidence="3" id="KW-1185">Reference proteome</keyword>
<dbReference type="InterPro" id="IPR038694">
    <property type="entry name" value="DUF427_sf"/>
</dbReference>